<dbReference type="Proteomes" id="UP000622166">
    <property type="component" value="Unassembled WGS sequence"/>
</dbReference>
<comment type="caution">
    <text evidence="1">The sequence shown here is derived from an EMBL/GenBank/DDBJ whole genome shotgun (WGS) entry which is preliminary data.</text>
</comment>
<gene>
    <name evidence="1" type="ORF">GCM10010365_15690</name>
</gene>
<name>A0A918PC11_9ACTN</name>
<evidence type="ECO:0000313" key="2">
    <source>
        <dbReference type="Proteomes" id="UP000622166"/>
    </source>
</evidence>
<accession>A0A918PC11</accession>
<reference evidence="1" key="1">
    <citation type="journal article" date="2014" name="Int. J. Syst. Evol. Microbiol.">
        <title>Complete genome sequence of Corynebacterium casei LMG S-19264T (=DSM 44701T), isolated from a smear-ripened cheese.</title>
        <authorList>
            <consortium name="US DOE Joint Genome Institute (JGI-PGF)"/>
            <person name="Walter F."/>
            <person name="Albersmeier A."/>
            <person name="Kalinowski J."/>
            <person name="Ruckert C."/>
        </authorList>
    </citation>
    <scope>NUCLEOTIDE SEQUENCE</scope>
    <source>
        <strain evidence="1">JCM 4815</strain>
    </source>
</reference>
<keyword evidence="2" id="KW-1185">Reference proteome</keyword>
<sequence length="226" mass="24802">MLPPVGTSPDQYAQRAGDRDDLFLVLDDDGTVRGHRGPCREVFATQDLDRVLYFAAEEAVRHLAEYIVARSPGHGPVANLVTGQAEMLDEIDPAWGSAFRGGGMDGTRTAQPCGRDPWERLARIAGSWREQAPYTTLAFFARTRRRAFIRMSTECHAPATRAAHEPGKARTRAHTTNRRTVPVNGFLMTVLAKAAMALAEAIVVRLALELWDTYVRSRGTSAPATA</sequence>
<organism evidence="1 2">
    <name type="scientific">Streptomyces poonensis</name>
    <dbReference type="NCBI Taxonomy" id="68255"/>
    <lineage>
        <taxon>Bacteria</taxon>
        <taxon>Bacillati</taxon>
        <taxon>Actinomycetota</taxon>
        <taxon>Actinomycetes</taxon>
        <taxon>Kitasatosporales</taxon>
        <taxon>Streptomycetaceae</taxon>
        <taxon>Streptomyces</taxon>
    </lineage>
</organism>
<proteinExistence type="predicted"/>
<evidence type="ECO:0000313" key="1">
    <source>
        <dbReference type="EMBL" id="GGY97990.1"/>
    </source>
</evidence>
<dbReference type="AlphaFoldDB" id="A0A918PC11"/>
<protein>
    <submittedName>
        <fullName evidence="1">Uncharacterized protein</fullName>
    </submittedName>
</protein>
<dbReference type="RefSeq" id="WP_229858421.1">
    <property type="nucleotide sequence ID" value="NZ_BMVW01000002.1"/>
</dbReference>
<reference evidence="1" key="2">
    <citation type="submission" date="2020-09" db="EMBL/GenBank/DDBJ databases">
        <authorList>
            <person name="Sun Q."/>
            <person name="Ohkuma M."/>
        </authorList>
    </citation>
    <scope>NUCLEOTIDE SEQUENCE</scope>
    <source>
        <strain evidence="1">JCM 4815</strain>
    </source>
</reference>
<dbReference type="EMBL" id="BMVW01000002">
    <property type="protein sequence ID" value="GGY97990.1"/>
    <property type="molecule type" value="Genomic_DNA"/>
</dbReference>